<dbReference type="KEGG" id="mng:MNEG_0929"/>
<dbReference type="OrthoDB" id="546808at2759"/>
<proteinExistence type="predicted"/>
<dbReference type="EMBL" id="KK100304">
    <property type="protein sequence ID" value="KIZ07018.1"/>
    <property type="molecule type" value="Genomic_DNA"/>
</dbReference>
<feature type="region of interest" description="Disordered" evidence="1">
    <location>
        <begin position="72"/>
        <end position="160"/>
    </location>
</feature>
<feature type="compositionally biased region" description="Basic residues" evidence="1">
    <location>
        <begin position="81"/>
        <end position="93"/>
    </location>
</feature>
<accession>A0A0D2K9S7</accession>
<organism evidence="2 3">
    <name type="scientific">Monoraphidium neglectum</name>
    <dbReference type="NCBI Taxonomy" id="145388"/>
    <lineage>
        <taxon>Eukaryota</taxon>
        <taxon>Viridiplantae</taxon>
        <taxon>Chlorophyta</taxon>
        <taxon>core chlorophytes</taxon>
        <taxon>Chlorophyceae</taxon>
        <taxon>CS clade</taxon>
        <taxon>Sphaeropleales</taxon>
        <taxon>Selenastraceae</taxon>
        <taxon>Monoraphidium</taxon>
    </lineage>
</organism>
<reference evidence="2 3" key="1">
    <citation type="journal article" date="2013" name="BMC Genomics">
        <title>Reconstruction of the lipid metabolism for the microalga Monoraphidium neglectum from its genome sequence reveals characteristics suitable for biofuel production.</title>
        <authorList>
            <person name="Bogen C."/>
            <person name="Al-Dilaimi A."/>
            <person name="Albersmeier A."/>
            <person name="Wichmann J."/>
            <person name="Grundmann M."/>
            <person name="Rupp O."/>
            <person name="Lauersen K.J."/>
            <person name="Blifernez-Klassen O."/>
            <person name="Kalinowski J."/>
            <person name="Goesmann A."/>
            <person name="Mussgnug J.H."/>
            <person name="Kruse O."/>
        </authorList>
    </citation>
    <scope>NUCLEOTIDE SEQUENCE [LARGE SCALE GENOMIC DNA]</scope>
    <source>
        <strain evidence="2 3">SAG 48.87</strain>
    </source>
</reference>
<feature type="compositionally biased region" description="Basic residues" evidence="1">
    <location>
        <begin position="1"/>
        <end position="11"/>
    </location>
</feature>
<feature type="compositionally biased region" description="Polar residues" evidence="1">
    <location>
        <begin position="19"/>
        <end position="31"/>
    </location>
</feature>
<dbReference type="GeneID" id="25727047"/>
<evidence type="ECO:0000256" key="1">
    <source>
        <dbReference type="SAM" id="MobiDB-lite"/>
    </source>
</evidence>
<feature type="compositionally biased region" description="Gly residues" evidence="1">
    <location>
        <begin position="295"/>
        <end position="305"/>
    </location>
</feature>
<evidence type="ECO:0000313" key="3">
    <source>
        <dbReference type="Proteomes" id="UP000054498"/>
    </source>
</evidence>
<gene>
    <name evidence="2" type="ORF">MNEG_0929</name>
</gene>
<keyword evidence="3" id="KW-1185">Reference proteome</keyword>
<dbReference type="RefSeq" id="XP_013906037.1">
    <property type="nucleotide sequence ID" value="XM_014050583.1"/>
</dbReference>
<feature type="compositionally biased region" description="Acidic residues" evidence="1">
    <location>
        <begin position="151"/>
        <end position="160"/>
    </location>
</feature>
<feature type="compositionally biased region" description="Pro residues" evidence="1">
    <location>
        <begin position="411"/>
        <end position="423"/>
    </location>
</feature>
<evidence type="ECO:0000313" key="2">
    <source>
        <dbReference type="EMBL" id="KIZ07018.1"/>
    </source>
</evidence>
<feature type="region of interest" description="Disordered" evidence="1">
    <location>
        <begin position="1"/>
        <end position="32"/>
    </location>
</feature>
<dbReference type="AlphaFoldDB" id="A0A0D2K9S7"/>
<feature type="region of interest" description="Disordered" evidence="1">
    <location>
        <begin position="404"/>
        <end position="423"/>
    </location>
</feature>
<name>A0A0D2K9S7_9CHLO</name>
<protein>
    <submittedName>
        <fullName evidence="2">Uncharacterized protein</fullName>
    </submittedName>
</protein>
<sequence length="549" mass="58799">MSATNSKKKRRVSGEKKQPTIQESFGRQQQAGALPALRAVLEVRAAPRLVPNVFLEEALKVHEMYKEQQGEASRAIAQASHLRRSGRQRARSRRYSDDPTQAAPALMRRKEPSHTLCDAPDADDEEGDAAGAAAGFCGEGGDGGDEAAAGAEEDEHEVDAQDEYSRALCARWQGHASSFVKQVSKWVSPNWMLPLALQECLVHFVANHELHTTDPGLSLRALDLLQRLAAQHPHTKYMPADEDLPARVCVHSELWHPLYRESTLSGRLGATGFQLLYRLAASTLKLATGAPDGSSSGGAAGGSDGGAEDAARAVGRQGRALLLHYVAVVLEADLAARLRVLREAKASDDGGARAAETVLQGALLWRLLQDDNSWVGIQGDKVHLIRALAQLAVAGRAEQANGVLPQAAQPQAPPKPGAAAPLPTPVPLRLESLRALGTRLLRLLLALLGAAEGAGLYSDSARHRARAQGANDRAQADKALLGVLVGTDVPLSLRHPLTKGELLAGLAGRDRVRLLAMMVADVYSKSWKAKHPSRHLEELHEYTLDQVGG</sequence>
<dbReference type="Proteomes" id="UP000054498">
    <property type="component" value="Unassembled WGS sequence"/>
</dbReference>
<feature type="region of interest" description="Disordered" evidence="1">
    <location>
        <begin position="290"/>
        <end position="309"/>
    </location>
</feature>